<evidence type="ECO:0000256" key="1">
    <source>
        <dbReference type="SAM" id="MobiDB-lite"/>
    </source>
</evidence>
<protein>
    <submittedName>
        <fullName evidence="2">Uncharacterized protein</fullName>
    </submittedName>
</protein>
<dbReference type="AlphaFoldDB" id="A0ABD2PP48"/>
<sequence length="226" mass="26550">MLKAKNKNVDRLDLICLFRDSVPREVLTSVTTRMPKADSEQRSEENRERNEVFQTEIDVNLGQEFAAEVAARFDYILGTSRSIWLEEYEARTLVKNESEKRRFGKLVKAMGPELRREYRGILNTAEMEEEPFSFAVKMLKIETHEEGRARLSKMDFLKDESISYRTRWEMLKAKNKNVDRLDLICLFRDSVPRELLTEFEDAITGGKNVEEVTTMLDRKGDKRRIE</sequence>
<feature type="region of interest" description="Disordered" evidence="1">
    <location>
        <begin position="30"/>
        <end position="49"/>
    </location>
</feature>
<keyword evidence="3" id="KW-1185">Reference proteome</keyword>
<organism evidence="2 3">
    <name type="scientific">Cichlidogyrus casuarinus</name>
    <dbReference type="NCBI Taxonomy" id="1844966"/>
    <lineage>
        <taxon>Eukaryota</taxon>
        <taxon>Metazoa</taxon>
        <taxon>Spiralia</taxon>
        <taxon>Lophotrochozoa</taxon>
        <taxon>Platyhelminthes</taxon>
        <taxon>Monogenea</taxon>
        <taxon>Monopisthocotylea</taxon>
        <taxon>Dactylogyridea</taxon>
        <taxon>Ancyrocephalidae</taxon>
        <taxon>Cichlidogyrus</taxon>
    </lineage>
</organism>
<gene>
    <name evidence="2" type="ORF">Ciccas_012196</name>
</gene>
<dbReference type="Proteomes" id="UP001626550">
    <property type="component" value="Unassembled WGS sequence"/>
</dbReference>
<feature type="compositionally biased region" description="Basic and acidic residues" evidence="1">
    <location>
        <begin position="35"/>
        <end position="49"/>
    </location>
</feature>
<evidence type="ECO:0000313" key="2">
    <source>
        <dbReference type="EMBL" id="KAL3309256.1"/>
    </source>
</evidence>
<proteinExistence type="predicted"/>
<evidence type="ECO:0000313" key="3">
    <source>
        <dbReference type="Proteomes" id="UP001626550"/>
    </source>
</evidence>
<name>A0ABD2PP48_9PLAT</name>
<comment type="caution">
    <text evidence="2">The sequence shown here is derived from an EMBL/GenBank/DDBJ whole genome shotgun (WGS) entry which is preliminary data.</text>
</comment>
<dbReference type="EMBL" id="JBJKFK010004123">
    <property type="protein sequence ID" value="KAL3309256.1"/>
    <property type="molecule type" value="Genomic_DNA"/>
</dbReference>
<accession>A0ABD2PP48</accession>
<reference evidence="2 3" key="1">
    <citation type="submission" date="2024-11" db="EMBL/GenBank/DDBJ databases">
        <title>Adaptive evolution of stress response genes in parasites aligns with host niche diversity.</title>
        <authorList>
            <person name="Hahn C."/>
            <person name="Resl P."/>
        </authorList>
    </citation>
    <scope>NUCLEOTIDE SEQUENCE [LARGE SCALE GENOMIC DNA]</scope>
    <source>
        <strain evidence="2">EGGRZ-B1_66</strain>
        <tissue evidence="2">Body</tissue>
    </source>
</reference>